<dbReference type="PANTHER" id="PTHR10185:SF8">
    <property type="entry name" value="5'-3' EXONUCLEASE PLD4"/>
    <property type="match status" value="1"/>
</dbReference>
<evidence type="ECO:0000313" key="4">
    <source>
        <dbReference type="Proteomes" id="UP000515156"/>
    </source>
</evidence>
<dbReference type="GO" id="GO:0006909">
    <property type="term" value="P:phagocytosis"/>
    <property type="evidence" value="ECO:0007669"/>
    <property type="project" value="TreeGrafter"/>
</dbReference>
<keyword evidence="4" id="KW-1185">Reference proteome</keyword>
<dbReference type="SUPFAM" id="SSF56024">
    <property type="entry name" value="Phospholipase D/nuclease"/>
    <property type="match status" value="2"/>
</dbReference>
<proteinExistence type="inferred from homology"/>
<dbReference type="Gene3D" id="3.30.870.10">
    <property type="entry name" value="Endonuclease Chain A"/>
    <property type="match status" value="2"/>
</dbReference>
<reference evidence="5" key="1">
    <citation type="submission" date="2025-08" db="UniProtKB">
        <authorList>
            <consortium name="RefSeq"/>
        </authorList>
    </citation>
    <scope>IDENTIFICATION</scope>
</reference>
<dbReference type="GeneID" id="115478058"/>
<evidence type="ECO:0000256" key="1">
    <source>
        <dbReference type="ARBA" id="ARBA00008664"/>
    </source>
</evidence>
<dbReference type="FunFam" id="3.30.870.10:FF:000019">
    <property type="entry name" value="phospholipase D3 isoform X1"/>
    <property type="match status" value="1"/>
</dbReference>
<dbReference type="GO" id="GO:0005783">
    <property type="term" value="C:endoplasmic reticulum"/>
    <property type="evidence" value="ECO:0007669"/>
    <property type="project" value="TreeGrafter"/>
</dbReference>
<evidence type="ECO:0000256" key="2">
    <source>
        <dbReference type="SAM" id="Phobius"/>
    </source>
</evidence>
<keyword evidence="2" id="KW-0472">Membrane</keyword>
<evidence type="ECO:0000313" key="5">
    <source>
        <dbReference type="RefSeq" id="XP_030071138.1"/>
    </source>
</evidence>
<dbReference type="GO" id="GO:0003824">
    <property type="term" value="F:catalytic activity"/>
    <property type="evidence" value="ECO:0007669"/>
    <property type="project" value="InterPro"/>
</dbReference>
<name>A0A6P7Z1L1_9AMPH</name>
<protein>
    <submittedName>
        <fullName evidence="5">Phospholipase D4 isoform X1</fullName>
    </submittedName>
</protein>
<sequence>MWSPRPIESKLVVDTSVVPQEYVNVKMRDHKKDARMFHRLGLFLMMCCAVMMAIYILKSLAILVTTGPEETPGNKHPHAKDGAALEKRGPKMEHADSCDDPCSFVLVESFPVDMTYEDNTTTGRPLYDAWMDLLSVAKENISIASFYWSLTGADLDVNDSSSSAGEKILKELETLLMKNVSLYVATSQPSLAPKSTDLDVLKSKGAHIRRINFGNLTHGVLHTKFWIVDMKHIYIGSANMDWRSITQVKELGAVMYNCSCLAKDLLKTFNTYWDLGFPNASIPSPWPDSYSTDINQSQPLELKFNGTCSKVYFSASPSRFCPRGRTHDLSAIISTIEDAEQYLYVSVMEYFPTSRFKQPAKYWPVIDDALRRAAFNRHVQIQLLISCWMHTDPSMFAYLKSLHALNDPQANLTVDVKIFIVPVGNHTNIPFCRVNHSKYMITDKGVYIGTSNWSEDYFSSTAGVGLVISQAAPYSQSKNWTIQEQLKSVFQRDWNSKYSISIDELKEQQGCVSRSKKQ</sequence>
<keyword evidence="2" id="KW-0812">Transmembrane</keyword>
<dbReference type="PROSITE" id="PS50035">
    <property type="entry name" value="PLD"/>
    <property type="match status" value="2"/>
</dbReference>
<dbReference type="GO" id="GO:0032588">
    <property type="term" value="C:trans-Golgi network membrane"/>
    <property type="evidence" value="ECO:0007669"/>
    <property type="project" value="TreeGrafter"/>
</dbReference>
<dbReference type="GO" id="GO:0045335">
    <property type="term" value="C:phagocytic vesicle"/>
    <property type="evidence" value="ECO:0007669"/>
    <property type="project" value="TreeGrafter"/>
</dbReference>
<feature type="transmembrane region" description="Helical" evidence="2">
    <location>
        <begin position="36"/>
        <end position="57"/>
    </location>
</feature>
<gene>
    <name evidence="5" type="primary">PLD4</name>
</gene>
<feature type="domain" description="PLD phosphodiesterase" evidence="3">
    <location>
        <begin position="431"/>
        <end position="457"/>
    </location>
</feature>
<keyword evidence="2" id="KW-1133">Transmembrane helix</keyword>
<dbReference type="InterPro" id="IPR001736">
    <property type="entry name" value="PLipase_D/transphosphatidylase"/>
</dbReference>
<comment type="similarity">
    <text evidence="1">Belongs to the phospholipase D family.</text>
</comment>
<accession>A0A6P7Z1L1</accession>
<evidence type="ECO:0000259" key="3">
    <source>
        <dbReference type="PROSITE" id="PS50035"/>
    </source>
</evidence>
<dbReference type="SMART" id="SM00155">
    <property type="entry name" value="PLDc"/>
    <property type="match status" value="2"/>
</dbReference>
<dbReference type="PANTHER" id="PTHR10185">
    <property type="entry name" value="PHOSPHOLIPASE D - RELATED"/>
    <property type="match status" value="1"/>
</dbReference>
<dbReference type="GO" id="GO:0002244">
    <property type="term" value="P:hematopoietic progenitor cell differentiation"/>
    <property type="evidence" value="ECO:0007669"/>
    <property type="project" value="TreeGrafter"/>
</dbReference>
<feature type="domain" description="PLD phosphodiesterase" evidence="3">
    <location>
        <begin position="217"/>
        <end position="244"/>
    </location>
</feature>
<organism evidence="4 5">
    <name type="scientific">Microcaecilia unicolor</name>
    <dbReference type="NCBI Taxonomy" id="1415580"/>
    <lineage>
        <taxon>Eukaryota</taxon>
        <taxon>Metazoa</taxon>
        <taxon>Chordata</taxon>
        <taxon>Craniata</taxon>
        <taxon>Vertebrata</taxon>
        <taxon>Euteleostomi</taxon>
        <taxon>Amphibia</taxon>
        <taxon>Gymnophiona</taxon>
        <taxon>Siphonopidae</taxon>
        <taxon>Microcaecilia</taxon>
    </lineage>
</organism>
<dbReference type="OrthoDB" id="1923775at2759"/>
<dbReference type="CTD" id="122618"/>
<dbReference type="InParanoid" id="A0A6P7Z1L1"/>
<dbReference type="Pfam" id="PF13918">
    <property type="entry name" value="PLDc_3"/>
    <property type="match status" value="1"/>
</dbReference>
<dbReference type="KEGG" id="muo:115478058"/>
<dbReference type="Proteomes" id="UP000515156">
    <property type="component" value="Chromosome 9"/>
</dbReference>
<dbReference type="AlphaFoldDB" id="A0A6P7Z1L1"/>
<dbReference type="RefSeq" id="XP_030071138.1">
    <property type="nucleotide sequence ID" value="XM_030215278.1"/>
</dbReference>
<dbReference type="GO" id="GO:0005634">
    <property type="term" value="C:nucleus"/>
    <property type="evidence" value="ECO:0007669"/>
    <property type="project" value="TreeGrafter"/>
</dbReference>
<dbReference type="InterPro" id="IPR050874">
    <property type="entry name" value="Diverse_PLD-related"/>
</dbReference>
<dbReference type="InterPro" id="IPR032803">
    <property type="entry name" value="PLDc_3"/>
</dbReference>
<dbReference type="FunCoup" id="A0A6P7Z1L1">
    <property type="interactions" value="204"/>
</dbReference>